<dbReference type="InterPro" id="IPR029041">
    <property type="entry name" value="FAD-linked_oxidoreductase-like"/>
</dbReference>
<keyword evidence="8" id="KW-1185">Reference proteome</keyword>
<evidence type="ECO:0008006" key="9">
    <source>
        <dbReference type="Google" id="ProtNLM"/>
    </source>
</evidence>
<sequence>MHAKNKPAYSRLMKELNSGKFVFTGELEPGRSANMAPLIKEALEIKDYVAAANVTDIPGSFVSMSGLAASISIQHQTPVEVIYQQTCRDLSRLGLASSLLGASAAGIRNVLVLSGDHSSVGDIPQSKPAFDLDSTQLLMLAREMVDQHTIYGIPIEDADIAPPKFHIGMGANPNSTHPEIELLKLKKKVELGAEFIQTQVVYDLETTEPFFQELKKLGVPVLVGIFPMRNYSTARDFDKYVPGVSVPKDILSQFKNVKAQGLEKKAKKAAYDKINVDLYQPMMKELQKKGYAAGVHVAAVHYTRIFPQLL</sequence>
<keyword evidence="4" id="KW-0285">Flavoprotein</keyword>
<keyword evidence="6" id="KW-0560">Oxidoreductase</keyword>
<evidence type="ECO:0000256" key="1">
    <source>
        <dbReference type="ARBA" id="ARBA00001974"/>
    </source>
</evidence>
<dbReference type="Proteomes" id="UP001208689">
    <property type="component" value="Chromosome"/>
</dbReference>
<dbReference type="EMBL" id="CP104013">
    <property type="protein sequence ID" value="UYP46121.1"/>
    <property type="molecule type" value="Genomic_DNA"/>
</dbReference>
<proteinExistence type="inferred from homology"/>
<evidence type="ECO:0000256" key="3">
    <source>
        <dbReference type="ARBA" id="ARBA00006743"/>
    </source>
</evidence>
<dbReference type="SUPFAM" id="SSF51730">
    <property type="entry name" value="FAD-linked oxidoreductase"/>
    <property type="match status" value="1"/>
</dbReference>
<evidence type="ECO:0000313" key="8">
    <source>
        <dbReference type="Proteomes" id="UP001208689"/>
    </source>
</evidence>
<name>A0ABY6HRI8_9ARCH</name>
<protein>
    <recommendedName>
        <fullName evidence="9">Methylenetetrahydrofolate reductase (NAD(P)H)</fullName>
    </recommendedName>
</protein>
<evidence type="ECO:0000256" key="2">
    <source>
        <dbReference type="ARBA" id="ARBA00004777"/>
    </source>
</evidence>
<evidence type="ECO:0000256" key="4">
    <source>
        <dbReference type="ARBA" id="ARBA00022630"/>
    </source>
</evidence>
<accession>A0ABY6HRI8</accession>
<evidence type="ECO:0000313" key="7">
    <source>
        <dbReference type="EMBL" id="UYP46121.1"/>
    </source>
</evidence>
<dbReference type="PANTHER" id="PTHR45754">
    <property type="entry name" value="METHYLENETETRAHYDROFOLATE REDUCTASE"/>
    <property type="match status" value="1"/>
</dbReference>
<keyword evidence="5" id="KW-0274">FAD</keyword>
<dbReference type="PANTHER" id="PTHR45754:SF3">
    <property type="entry name" value="METHYLENETETRAHYDROFOLATE REDUCTASE (NADPH)"/>
    <property type="match status" value="1"/>
</dbReference>
<comment type="cofactor">
    <cofactor evidence="1">
        <name>FAD</name>
        <dbReference type="ChEBI" id="CHEBI:57692"/>
    </cofactor>
</comment>
<dbReference type="Gene3D" id="3.20.20.220">
    <property type="match status" value="1"/>
</dbReference>
<comment type="pathway">
    <text evidence="2">One-carbon metabolism; tetrahydrofolate interconversion.</text>
</comment>
<dbReference type="Pfam" id="PF02219">
    <property type="entry name" value="MTHFR"/>
    <property type="match status" value="1"/>
</dbReference>
<evidence type="ECO:0000256" key="6">
    <source>
        <dbReference type="ARBA" id="ARBA00023002"/>
    </source>
</evidence>
<gene>
    <name evidence="7" type="ORF">NEF87_002406</name>
</gene>
<comment type="similarity">
    <text evidence="3">Belongs to the methylenetetrahydrofolate reductase family.</text>
</comment>
<dbReference type="InterPro" id="IPR003171">
    <property type="entry name" value="Mehydrof_redctse-like"/>
</dbReference>
<reference evidence="7" key="1">
    <citation type="submission" date="2022-09" db="EMBL/GenBank/DDBJ databases">
        <title>Actin cytoskeleton and complex cell architecture in an #Asgard archaeon.</title>
        <authorList>
            <person name="Ponce Toledo R.I."/>
            <person name="Schleper C."/>
            <person name="Rodrigues Oliveira T."/>
            <person name="Wollweber F."/>
            <person name="Xu J."/>
            <person name="Rittmann S."/>
            <person name="Klingl A."/>
            <person name="Pilhofer M."/>
        </authorList>
    </citation>
    <scope>NUCLEOTIDE SEQUENCE</scope>
    <source>
        <strain evidence="7">B-35</strain>
    </source>
</reference>
<organism evidence="7 8">
    <name type="scientific">Candidatus Lokiarchaeum ossiferum</name>
    <dbReference type="NCBI Taxonomy" id="2951803"/>
    <lineage>
        <taxon>Archaea</taxon>
        <taxon>Promethearchaeati</taxon>
        <taxon>Promethearchaeota</taxon>
        <taxon>Promethearchaeia</taxon>
        <taxon>Promethearchaeales</taxon>
        <taxon>Promethearchaeaceae</taxon>
        <taxon>Candidatus Lokiarchaeum</taxon>
    </lineage>
</organism>
<evidence type="ECO:0000256" key="5">
    <source>
        <dbReference type="ARBA" id="ARBA00022827"/>
    </source>
</evidence>